<evidence type="ECO:0000256" key="9">
    <source>
        <dbReference type="HAMAP-Rule" id="MF_00252"/>
    </source>
</evidence>
<name>A0A3Q8S6Y9_9FIRM</name>
<evidence type="ECO:0000256" key="1">
    <source>
        <dbReference type="ARBA" id="ARBA00008226"/>
    </source>
</evidence>
<dbReference type="Gene3D" id="2.40.50.140">
    <property type="entry name" value="Nucleic acid-binding proteins"/>
    <property type="match status" value="1"/>
</dbReference>
<dbReference type="SUPFAM" id="SSF50249">
    <property type="entry name" value="Nucleic acid-binding proteins"/>
    <property type="match status" value="1"/>
</dbReference>
<dbReference type="InterPro" id="IPR002313">
    <property type="entry name" value="Lys-tRNA-ligase_II"/>
</dbReference>
<dbReference type="InterPro" id="IPR045864">
    <property type="entry name" value="aa-tRNA-synth_II/BPL/LPL"/>
</dbReference>
<comment type="catalytic activity">
    <reaction evidence="8 9 10">
        <text>tRNA(Lys) + L-lysine + ATP = L-lysyl-tRNA(Lys) + AMP + diphosphate</text>
        <dbReference type="Rhea" id="RHEA:20792"/>
        <dbReference type="Rhea" id="RHEA-COMP:9696"/>
        <dbReference type="Rhea" id="RHEA-COMP:9697"/>
        <dbReference type="ChEBI" id="CHEBI:30616"/>
        <dbReference type="ChEBI" id="CHEBI:32551"/>
        <dbReference type="ChEBI" id="CHEBI:33019"/>
        <dbReference type="ChEBI" id="CHEBI:78442"/>
        <dbReference type="ChEBI" id="CHEBI:78529"/>
        <dbReference type="ChEBI" id="CHEBI:456215"/>
        <dbReference type="EC" id="6.1.1.6"/>
    </reaction>
</comment>
<evidence type="ECO:0000256" key="2">
    <source>
        <dbReference type="ARBA" id="ARBA00022598"/>
    </source>
</evidence>
<dbReference type="FunFam" id="2.40.50.140:FF:000024">
    <property type="entry name" value="Lysine--tRNA ligase"/>
    <property type="match status" value="1"/>
</dbReference>
<dbReference type="NCBIfam" id="NF001756">
    <property type="entry name" value="PRK00484.1"/>
    <property type="match status" value="1"/>
</dbReference>
<keyword evidence="13" id="KW-1185">Reference proteome</keyword>
<dbReference type="PANTHER" id="PTHR42918:SF15">
    <property type="entry name" value="LYSINE--TRNA LIGASE, CHLOROPLASTIC_MITOCHONDRIAL"/>
    <property type="match status" value="1"/>
</dbReference>
<dbReference type="InterPro" id="IPR004365">
    <property type="entry name" value="NA-bd_OB_tRNA"/>
</dbReference>
<evidence type="ECO:0000256" key="6">
    <source>
        <dbReference type="ARBA" id="ARBA00022917"/>
    </source>
</evidence>
<comment type="subunit">
    <text evidence="9">Homodimer.</text>
</comment>
<keyword evidence="9" id="KW-0963">Cytoplasm</keyword>
<comment type="subcellular location">
    <subcellularLocation>
        <location evidence="9">Cytoplasm</location>
    </subcellularLocation>
</comment>
<sequence>MGHELTEQEIVRREKMEALREQGINPFASGFKPEERSSDIVGAYDSKSKEELAELEATTKIAGRVMTKRVMGKAGFMHLQDRDGQIQVYVRKDTVGDLAFEYFKELDLGDILGVEGTIFRTNHGELSVKASELTHLTKALRPLPDKFHGLQDKEERYRRRYLDLIMNEDSRRTAMLRPLIMRSIRKFFDDRGLVEVETPVLTPILSGAAARPFVTHHNTLDMEFYLRIATELPLKRLIVGGMEGVYEIGRLFRNEGMSPKHNPEFTTIEAYVAYADMYDMMDISEGLLEYLAHEVLGTTEIVYQGTELSLKGPYRRVHMVDLIKDVTGIDFWNVTSDEEAVAIAKEHNINMAKHQLSFGHVVNEFFETFCEEKIVQPTFVYSHPVEVSPLAKKNPEDPRFTDRFEMFIDAREYANAFSELNDPIDQRERFESQLSERELGNEEANEMDVDYVEALEYGMPPTGGIGIGLDRLIMLLTDSASIRDVLLFPHMKKR</sequence>
<gene>
    <name evidence="9 12" type="primary">lysS</name>
    <name evidence="12" type="ORF">EEI45_02200</name>
</gene>
<proteinExistence type="inferred from homology"/>
<dbReference type="CDD" id="cd04322">
    <property type="entry name" value="LysRS_N"/>
    <property type="match status" value="1"/>
</dbReference>
<keyword evidence="5 9" id="KW-0067">ATP-binding</keyword>
<evidence type="ECO:0000256" key="3">
    <source>
        <dbReference type="ARBA" id="ARBA00022723"/>
    </source>
</evidence>
<evidence type="ECO:0000256" key="4">
    <source>
        <dbReference type="ARBA" id="ARBA00022741"/>
    </source>
</evidence>
<dbReference type="GO" id="GO:0006430">
    <property type="term" value="P:lysyl-tRNA aminoacylation"/>
    <property type="evidence" value="ECO:0007669"/>
    <property type="project" value="UniProtKB-UniRule"/>
</dbReference>
<feature type="binding site" evidence="9">
    <location>
        <position position="412"/>
    </location>
    <ligand>
        <name>Mg(2+)</name>
        <dbReference type="ChEBI" id="CHEBI:18420"/>
        <label>2</label>
    </ligand>
</feature>
<dbReference type="PANTHER" id="PTHR42918">
    <property type="entry name" value="LYSYL-TRNA SYNTHETASE"/>
    <property type="match status" value="1"/>
</dbReference>
<reference evidence="12 13" key="1">
    <citation type="journal article" date="2020" name="Int. J. Syst. Evol. Microbiol.">
        <title>Description of Erysipelothrix piscisicarius sp. nov., an emergent fish pathogen, and assessment of virulence using a tiger barb (Puntigrus tetrazona) infection model.</title>
        <authorList>
            <person name="Pomaranski E.K."/>
            <person name="Griffin M.J."/>
            <person name="Camus A.C."/>
            <person name="Armwood A.R."/>
            <person name="Shelley J."/>
            <person name="Waldbieser G.C."/>
            <person name="LaFrentz B.R."/>
            <person name="Garcia J.C."/>
            <person name="Yanong R."/>
            <person name="Soto E."/>
        </authorList>
    </citation>
    <scope>NUCLEOTIDE SEQUENCE [LARGE SCALE GENOMIC DNA]</scope>
    <source>
        <strain evidence="12 13">15TAL0474</strain>
    </source>
</reference>
<dbReference type="GO" id="GO:0005829">
    <property type="term" value="C:cytosol"/>
    <property type="evidence" value="ECO:0007669"/>
    <property type="project" value="TreeGrafter"/>
</dbReference>
<protein>
    <recommendedName>
        <fullName evidence="9">Lysine--tRNA ligase</fullName>
        <ecNumber evidence="9">6.1.1.6</ecNumber>
    </recommendedName>
    <alternativeName>
        <fullName evidence="9">Lysyl-tRNA synthetase</fullName>
        <shortName evidence="9">LysRS</shortName>
    </alternativeName>
</protein>
<keyword evidence="7 9" id="KW-0030">Aminoacyl-tRNA synthetase</keyword>
<dbReference type="GO" id="GO:0000287">
    <property type="term" value="F:magnesium ion binding"/>
    <property type="evidence" value="ECO:0007669"/>
    <property type="project" value="UniProtKB-UniRule"/>
</dbReference>
<dbReference type="EC" id="6.1.1.6" evidence="9"/>
<dbReference type="InterPro" id="IPR012340">
    <property type="entry name" value="NA-bd_OB-fold"/>
</dbReference>
<keyword evidence="3 9" id="KW-0479">Metal-binding</keyword>
<dbReference type="InterPro" id="IPR044136">
    <property type="entry name" value="Lys-tRNA-ligase_II_N"/>
</dbReference>
<feature type="binding site" evidence="9">
    <location>
        <position position="412"/>
    </location>
    <ligand>
        <name>Mg(2+)</name>
        <dbReference type="ChEBI" id="CHEBI:18420"/>
        <label>1</label>
    </ligand>
</feature>
<feature type="domain" description="Aminoacyl-transfer RNA synthetases class-II family profile" evidence="11">
    <location>
        <begin position="180"/>
        <end position="489"/>
    </location>
</feature>
<dbReference type="GO" id="GO:0140096">
    <property type="term" value="F:catalytic activity, acting on a protein"/>
    <property type="evidence" value="ECO:0007669"/>
    <property type="project" value="UniProtKB-ARBA"/>
</dbReference>
<keyword evidence="6 9" id="KW-0648">Protein biosynthesis</keyword>
<dbReference type="PROSITE" id="PS50862">
    <property type="entry name" value="AA_TRNA_LIGASE_II"/>
    <property type="match status" value="1"/>
</dbReference>
<evidence type="ECO:0000256" key="10">
    <source>
        <dbReference type="RuleBase" id="RU000336"/>
    </source>
</evidence>
<dbReference type="NCBIfam" id="TIGR00499">
    <property type="entry name" value="lysS_bact"/>
    <property type="match status" value="1"/>
</dbReference>
<dbReference type="Gene3D" id="3.30.930.10">
    <property type="entry name" value="Bira Bifunctional Protein, Domain 2"/>
    <property type="match status" value="1"/>
</dbReference>
<evidence type="ECO:0000313" key="13">
    <source>
        <dbReference type="Proteomes" id="UP000278804"/>
    </source>
</evidence>
<dbReference type="Pfam" id="PF00152">
    <property type="entry name" value="tRNA-synt_2"/>
    <property type="match status" value="1"/>
</dbReference>
<evidence type="ECO:0000256" key="5">
    <source>
        <dbReference type="ARBA" id="ARBA00022840"/>
    </source>
</evidence>
<dbReference type="HAMAP" id="MF_00252">
    <property type="entry name" value="Lys_tRNA_synth_class2"/>
    <property type="match status" value="1"/>
</dbReference>
<evidence type="ECO:0000256" key="7">
    <source>
        <dbReference type="ARBA" id="ARBA00023146"/>
    </source>
</evidence>
<dbReference type="Proteomes" id="UP000278804">
    <property type="component" value="Chromosome"/>
</dbReference>
<dbReference type="RefSeq" id="WP_125163975.1">
    <property type="nucleotide sequence ID" value="NZ_CP034234.1"/>
</dbReference>
<dbReference type="CDD" id="cd00775">
    <property type="entry name" value="LysRS_core"/>
    <property type="match status" value="1"/>
</dbReference>
<comment type="similarity">
    <text evidence="1 9">Belongs to the class-II aminoacyl-tRNA synthetase family.</text>
</comment>
<dbReference type="KEGG" id="eri:EEI45_02200"/>
<organism evidence="12 13">
    <name type="scientific">Erysipelothrix piscisicarius</name>
    <dbReference type="NCBI Taxonomy" id="2485784"/>
    <lineage>
        <taxon>Bacteria</taxon>
        <taxon>Bacillati</taxon>
        <taxon>Bacillota</taxon>
        <taxon>Erysipelotrichia</taxon>
        <taxon>Erysipelotrichales</taxon>
        <taxon>Erysipelotrichaceae</taxon>
        <taxon>Erysipelothrix</taxon>
    </lineage>
</organism>
<evidence type="ECO:0000259" key="11">
    <source>
        <dbReference type="PROSITE" id="PS50862"/>
    </source>
</evidence>
<dbReference type="Pfam" id="PF01336">
    <property type="entry name" value="tRNA_anti-codon"/>
    <property type="match status" value="1"/>
</dbReference>
<keyword evidence="4 9" id="KW-0547">Nucleotide-binding</keyword>
<dbReference type="EMBL" id="CP034234">
    <property type="protein sequence ID" value="AZK43760.1"/>
    <property type="molecule type" value="Genomic_DNA"/>
</dbReference>
<dbReference type="GO" id="GO:0016740">
    <property type="term" value="F:transferase activity"/>
    <property type="evidence" value="ECO:0007669"/>
    <property type="project" value="UniProtKB-ARBA"/>
</dbReference>
<dbReference type="AlphaFoldDB" id="A0A3Q8S6Y9"/>
<comment type="cofactor">
    <cofactor evidence="9 10">
        <name>Mg(2+)</name>
        <dbReference type="ChEBI" id="CHEBI:18420"/>
    </cofactor>
    <text evidence="9 10">Binds 3 Mg(2+) ions per subunit.</text>
</comment>
<dbReference type="InterPro" id="IPR018149">
    <property type="entry name" value="Lys-tRNA-synth_II_C"/>
</dbReference>
<dbReference type="SUPFAM" id="SSF55681">
    <property type="entry name" value="Class II aaRS and biotin synthetases"/>
    <property type="match status" value="1"/>
</dbReference>
<evidence type="ECO:0000313" key="12">
    <source>
        <dbReference type="EMBL" id="AZK43760.1"/>
    </source>
</evidence>
<keyword evidence="9 10" id="KW-0460">Magnesium</keyword>
<dbReference type="InterPro" id="IPR004364">
    <property type="entry name" value="Aa-tRNA-synt_II"/>
</dbReference>
<keyword evidence="2 9" id="KW-0436">Ligase</keyword>
<dbReference type="GO" id="GO:0005524">
    <property type="term" value="F:ATP binding"/>
    <property type="evidence" value="ECO:0007669"/>
    <property type="project" value="UniProtKB-UniRule"/>
</dbReference>
<accession>A0A3Q8S6Y9</accession>
<dbReference type="PRINTS" id="PR00982">
    <property type="entry name" value="TRNASYNTHLYS"/>
</dbReference>
<dbReference type="GO" id="GO:0000049">
    <property type="term" value="F:tRNA binding"/>
    <property type="evidence" value="ECO:0007669"/>
    <property type="project" value="TreeGrafter"/>
</dbReference>
<evidence type="ECO:0000256" key="8">
    <source>
        <dbReference type="ARBA" id="ARBA00048573"/>
    </source>
</evidence>
<dbReference type="GO" id="GO:0004824">
    <property type="term" value="F:lysine-tRNA ligase activity"/>
    <property type="evidence" value="ECO:0007669"/>
    <property type="project" value="UniProtKB-UniRule"/>
</dbReference>
<dbReference type="InterPro" id="IPR006195">
    <property type="entry name" value="aa-tRNA-synth_II"/>
</dbReference>
<feature type="binding site" evidence="9">
    <location>
        <position position="405"/>
    </location>
    <ligand>
        <name>Mg(2+)</name>
        <dbReference type="ChEBI" id="CHEBI:18420"/>
        <label>1</label>
    </ligand>
</feature>